<keyword evidence="4" id="KW-0156">Chromatin regulator</keyword>
<evidence type="ECO:0000256" key="6">
    <source>
        <dbReference type="ARBA" id="ARBA00023117"/>
    </source>
</evidence>
<evidence type="ECO:0000259" key="12">
    <source>
        <dbReference type="PROSITE" id="PS50014"/>
    </source>
</evidence>
<accession>A0A914Z2Q8</accession>
<comment type="catalytic activity">
    <reaction evidence="9">
        <text>L-lysyl-[protein] + acetyl-CoA = N(6)-acetyl-L-lysyl-[protein] + CoA + H(+)</text>
        <dbReference type="Rhea" id="RHEA:45948"/>
        <dbReference type="Rhea" id="RHEA-COMP:9752"/>
        <dbReference type="Rhea" id="RHEA-COMP:10731"/>
        <dbReference type="ChEBI" id="CHEBI:15378"/>
        <dbReference type="ChEBI" id="CHEBI:29969"/>
        <dbReference type="ChEBI" id="CHEBI:57287"/>
        <dbReference type="ChEBI" id="CHEBI:57288"/>
        <dbReference type="ChEBI" id="CHEBI:61930"/>
        <dbReference type="EC" id="2.3.1.48"/>
    </reaction>
</comment>
<dbReference type="EC" id="2.3.1.48" evidence="2"/>
<dbReference type="PANTHER" id="PTHR13808:SF1">
    <property type="entry name" value="HISTONE ACETYLTRANSFERASE"/>
    <property type="match status" value="1"/>
</dbReference>
<dbReference type="SUPFAM" id="SSF47370">
    <property type="entry name" value="Bromodomain"/>
    <property type="match status" value="1"/>
</dbReference>
<evidence type="ECO:0000256" key="3">
    <source>
        <dbReference type="ARBA" id="ARBA00022679"/>
    </source>
</evidence>
<keyword evidence="5" id="KW-0805">Transcription regulation</keyword>
<name>A0A914Z2Q8_9BILA</name>
<evidence type="ECO:0000256" key="9">
    <source>
        <dbReference type="ARBA" id="ARBA00048017"/>
    </source>
</evidence>
<dbReference type="GO" id="GO:0005667">
    <property type="term" value="C:transcription regulator complex"/>
    <property type="evidence" value="ECO:0007669"/>
    <property type="project" value="TreeGrafter"/>
</dbReference>
<keyword evidence="7" id="KW-0804">Transcription</keyword>
<dbReference type="Pfam" id="PF06001">
    <property type="entry name" value="RING_CBP-p300"/>
    <property type="match status" value="1"/>
</dbReference>
<dbReference type="GO" id="GO:0004402">
    <property type="term" value="F:histone acetyltransferase activity"/>
    <property type="evidence" value="ECO:0007669"/>
    <property type="project" value="InterPro"/>
</dbReference>
<dbReference type="InterPro" id="IPR038547">
    <property type="entry name" value="RING_CBP-p300_sf"/>
</dbReference>
<evidence type="ECO:0000256" key="7">
    <source>
        <dbReference type="ARBA" id="ARBA00023163"/>
    </source>
</evidence>
<keyword evidence="6 10" id="KW-0103">Bromodomain</keyword>
<keyword evidence="3" id="KW-0808">Transferase</keyword>
<feature type="region of interest" description="Disordered" evidence="11">
    <location>
        <begin position="75"/>
        <end position="118"/>
    </location>
</feature>
<dbReference type="SMART" id="SM00297">
    <property type="entry name" value="BROMO"/>
    <property type="match status" value="1"/>
</dbReference>
<dbReference type="InterPro" id="IPR013178">
    <property type="entry name" value="Histone_AcTrfase_Rtt109/CBP"/>
</dbReference>
<proteinExistence type="predicted"/>
<dbReference type="GO" id="GO:0031490">
    <property type="term" value="F:chromatin DNA binding"/>
    <property type="evidence" value="ECO:0007669"/>
    <property type="project" value="TreeGrafter"/>
</dbReference>
<dbReference type="GO" id="GO:0045944">
    <property type="term" value="P:positive regulation of transcription by RNA polymerase II"/>
    <property type="evidence" value="ECO:0007669"/>
    <property type="project" value="TreeGrafter"/>
</dbReference>
<dbReference type="PANTHER" id="PTHR13808">
    <property type="entry name" value="CBP/P300-RELATED"/>
    <property type="match status" value="1"/>
</dbReference>
<dbReference type="InterPro" id="IPR001487">
    <property type="entry name" value="Bromodomain"/>
</dbReference>
<evidence type="ECO:0000256" key="5">
    <source>
        <dbReference type="ARBA" id="ARBA00023015"/>
    </source>
</evidence>
<dbReference type="PRINTS" id="PR00503">
    <property type="entry name" value="BROMODOMAIN"/>
</dbReference>
<dbReference type="Pfam" id="PF00439">
    <property type="entry name" value="Bromodomain"/>
    <property type="match status" value="1"/>
</dbReference>
<dbReference type="Proteomes" id="UP000887577">
    <property type="component" value="Unplaced"/>
</dbReference>
<dbReference type="PROSITE" id="PS00633">
    <property type="entry name" value="BROMODOMAIN_1"/>
    <property type="match status" value="1"/>
</dbReference>
<keyword evidence="8" id="KW-0539">Nucleus</keyword>
<comment type="subcellular location">
    <subcellularLocation>
        <location evidence="1">Nucleus</location>
    </subcellularLocation>
</comment>
<evidence type="ECO:0000256" key="4">
    <source>
        <dbReference type="ARBA" id="ARBA00022853"/>
    </source>
</evidence>
<dbReference type="GO" id="GO:0005634">
    <property type="term" value="C:nucleus"/>
    <property type="evidence" value="ECO:0007669"/>
    <property type="project" value="UniProtKB-SubCell"/>
</dbReference>
<evidence type="ECO:0000256" key="1">
    <source>
        <dbReference type="ARBA" id="ARBA00004123"/>
    </source>
</evidence>
<evidence type="ECO:0000313" key="14">
    <source>
        <dbReference type="WBParaSite" id="PSU_v2.g4540.t1"/>
    </source>
</evidence>
<dbReference type="InterPro" id="IPR036427">
    <property type="entry name" value="Bromodomain-like_sf"/>
</dbReference>
<dbReference type="Gene3D" id="1.20.920.10">
    <property type="entry name" value="Bromodomain-like"/>
    <property type="match status" value="1"/>
</dbReference>
<feature type="compositionally biased region" description="Low complexity" evidence="11">
    <location>
        <begin position="75"/>
        <end position="103"/>
    </location>
</feature>
<dbReference type="GO" id="GO:0003713">
    <property type="term" value="F:transcription coactivator activity"/>
    <property type="evidence" value="ECO:0007669"/>
    <property type="project" value="TreeGrafter"/>
</dbReference>
<dbReference type="GO" id="GO:0000123">
    <property type="term" value="C:histone acetyltransferase complex"/>
    <property type="evidence" value="ECO:0007669"/>
    <property type="project" value="TreeGrafter"/>
</dbReference>
<keyword evidence="13" id="KW-1185">Reference proteome</keyword>
<dbReference type="InterPro" id="IPR018359">
    <property type="entry name" value="Bromodomain_CS"/>
</dbReference>
<evidence type="ECO:0000313" key="13">
    <source>
        <dbReference type="Proteomes" id="UP000887577"/>
    </source>
</evidence>
<dbReference type="WBParaSite" id="PSU_v2.g4540.t1">
    <property type="protein sequence ID" value="PSU_v2.g4540.t1"/>
    <property type="gene ID" value="PSU_v2.g4540"/>
</dbReference>
<dbReference type="PROSITE" id="PS50014">
    <property type="entry name" value="BROMODOMAIN_2"/>
    <property type="match status" value="1"/>
</dbReference>
<evidence type="ECO:0000256" key="8">
    <source>
        <dbReference type="ARBA" id="ARBA00023242"/>
    </source>
</evidence>
<organism evidence="13 14">
    <name type="scientific">Panagrolaimus superbus</name>
    <dbReference type="NCBI Taxonomy" id="310955"/>
    <lineage>
        <taxon>Eukaryota</taxon>
        <taxon>Metazoa</taxon>
        <taxon>Ecdysozoa</taxon>
        <taxon>Nematoda</taxon>
        <taxon>Chromadorea</taxon>
        <taxon>Rhabditida</taxon>
        <taxon>Tylenchina</taxon>
        <taxon>Panagrolaimomorpha</taxon>
        <taxon>Panagrolaimoidea</taxon>
        <taxon>Panagrolaimidae</taxon>
        <taxon>Panagrolaimus</taxon>
    </lineage>
</organism>
<evidence type="ECO:0000256" key="11">
    <source>
        <dbReference type="SAM" id="MobiDB-lite"/>
    </source>
</evidence>
<reference evidence="14" key="1">
    <citation type="submission" date="2022-11" db="UniProtKB">
        <authorList>
            <consortium name="WormBaseParasite"/>
        </authorList>
    </citation>
    <scope>IDENTIFICATION</scope>
</reference>
<feature type="domain" description="Bromo" evidence="12">
    <location>
        <begin position="175"/>
        <end position="244"/>
    </location>
</feature>
<sequence length="341" mass="39999">MLAAKIYRIQKELSEKRNRRVAMFFRNDLAIEGPSYDIIKQEFKAEPYIFPEPPNKDNIVEFLEIKREDAYPELLQQQPQQQQHQQQQHLHQQSLPPQNQSQHGYSREIKQEPPASVKQSMIDIKQEPREMIEQQFKPEPMEISGNNNNIIEPIEEIISPEELRKSLIPVWREVDAPEEAMPFRSAVDRNVLGYYEVIKNPMDLTKIRQKLDEFVYRTPWDFANDMWLMIDNAWLFNKKSTKIYKSATKLYEILTDLLDPVMRGLGYCCGNRYTFTALPLLCYGSSQCTIARNQEYYSYECSSSKFGINVSQKYIYCIKCYEALPECGINLNDAPDAPPQK</sequence>
<evidence type="ECO:0000256" key="10">
    <source>
        <dbReference type="PROSITE-ProRule" id="PRU00035"/>
    </source>
</evidence>
<dbReference type="InterPro" id="IPR010303">
    <property type="entry name" value="RING_CBP-p300"/>
</dbReference>
<evidence type="ECO:0000256" key="2">
    <source>
        <dbReference type="ARBA" id="ARBA00013184"/>
    </source>
</evidence>
<dbReference type="AlphaFoldDB" id="A0A914Z2Q8"/>
<dbReference type="Gene3D" id="2.10.110.40">
    <property type="match status" value="1"/>
</dbReference>
<protein>
    <recommendedName>
        <fullName evidence="2">histone acetyltransferase</fullName>
        <ecNumber evidence="2">2.3.1.48</ecNumber>
    </recommendedName>
</protein>